<evidence type="ECO:0000256" key="9">
    <source>
        <dbReference type="ARBA" id="ARBA00023065"/>
    </source>
</evidence>
<dbReference type="AlphaFoldDB" id="A0A1C3P6P7"/>
<dbReference type="PANTHER" id="PTHR30042:SF2">
    <property type="entry name" value="POTASSIUM-TRANSPORTING ATPASE KDPC SUBUNIT"/>
    <property type="match status" value="1"/>
</dbReference>
<evidence type="ECO:0000256" key="7">
    <source>
        <dbReference type="ARBA" id="ARBA00022958"/>
    </source>
</evidence>
<keyword evidence="10" id="KW-0472">Membrane</keyword>
<keyword evidence="7" id="KW-0630">Potassium</keyword>
<evidence type="ECO:0000256" key="8">
    <source>
        <dbReference type="ARBA" id="ARBA00022989"/>
    </source>
</evidence>
<name>A0A1C3P6P7_9ACTN</name>
<evidence type="ECO:0000313" key="11">
    <source>
        <dbReference type="EMBL" id="SBW25497.1"/>
    </source>
</evidence>
<evidence type="ECO:0000256" key="2">
    <source>
        <dbReference type="ARBA" id="ARBA00022475"/>
    </source>
</evidence>
<keyword evidence="5" id="KW-0547">Nucleotide-binding</keyword>
<evidence type="ECO:0000256" key="5">
    <source>
        <dbReference type="ARBA" id="ARBA00022741"/>
    </source>
</evidence>
<keyword evidence="9" id="KW-0406">Ion transport</keyword>
<evidence type="ECO:0000256" key="6">
    <source>
        <dbReference type="ARBA" id="ARBA00022840"/>
    </source>
</evidence>
<protein>
    <submittedName>
        <fullName evidence="11">K transporting ATPase KdpC subunit</fullName>
    </submittedName>
</protein>
<gene>
    <name evidence="11" type="ORF">FDG2_4569</name>
</gene>
<evidence type="ECO:0000256" key="4">
    <source>
        <dbReference type="ARBA" id="ARBA00022692"/>
    </source>
</evidence>
<sequence length="143" mass="15121">MGAVLAVFYTDPGYSGAISRVVSVNEECPKSSFLATYERIRVECHSYGDDVSAGKQVVVRGNAPAHPVVPADAVTASGSGLDPAISPAYAALQAPRVARERGMTVQRVLALVDRHTASRALGFMGEPAVDVLQLNIDLDRPDQ</sequence>
<accession>A0A1C3P6P7</accession>
<dbReference type="GO" id="GO:0008556">
    <property type="term" value="F:P-type potassium transmembrane transporter activity"/>
    <property type="evidence" value="ECO:0007669"/>
    <property type="project" value="InterPro"/>
</dbReference>
<dbReference type="Pfam" id="PF02669">
    <property type="entry name" value="KdpC"/>
    <property type="match status" value="1"/>
</dbReference>
<dbReference type="InterPro" id="IPR003820">
    <property type="entry name" value="KdpC"/>
</dbReference>
<dbReference type="Proteomes" id="UP000199013">
    <property type="component" value="Unassembled WGS sequence"/>
</dbReference>
<keyword evidence="3" id="KW-0633">Potassium transport</keyword>
<proteinExistence type="predicted"/>
<evidence type="ECO:0000256" key="3">
    <source>
        <dbReference type="ARBA" id="ARBA00022538"/>
    </source>
</evidence>
<keyword evidence="4" id="KW-0812">Transmembrane</keyword>
<dbReference type="GO" id="GO:0005524">
    <property type="term" value="F:ATP binding"/>
    <property type="evidence" value="ECO:0007669"/>
    <property type="project" value="UniProtKB-KW"/>
</dbReference>
<evidence type="ECO:0000256" key="10">
    <source>
        <dbReference type="ARBA" id="ARBA00023136"/>
    </source>
</evidence>
<dbReference type="EMBL" id="FLUV01001910">
    <property type="protein sequence ID" value="SBW25497.1"/>
    <property type="molecule type" value="Genomic_DNA"/>
</dbReference>
<keyword evidence="1" id="KW-0813">Transport</keyword>
<evidence type="ECO:0000256" key="1">
    <source>
        <dbReference type="ARBA" id="ARBA00022448"/>
    </source>
</evidence>
<dbReference type="GO" id="GO:0016020">
    <property type="term" value="C:membrane"/>
    <property type="evidence" value="ECO:0007669"/>
    <property type="project" value="InterPro"/>
</dbReference>
<keyword evidence="8" id="KW-1133">Transmembrane helix</keyword>
<keyword evidence="12" id="KW-1185">Reference proteome</keyword>
<keyword evidence="6" id="KW-0067">ATP-binding</keyword>
<keyword evidence="2" id="KW-1003">Cell membrane</keyword>
<evidence type="ECO:0000313" key="12">
    <source>
        <dbReference type="Proteomes" id="UP000199013"/>
    </source>
</evidence>
<reference evidence="12" key="1">
    <citation type="submission" date="2016-02" db="EMBL/GenBank/DDBJ databases">
        <authorList>
            <person name="Wibberg D."/>
        </authorList>
    </citation>
    <scope>NUCLEOTIDE SEQUENCE [LARGE SCALE GENOMIC DNA]</scope>
</reference>
<organism evidence="11 12">
    <name type="scientific">Candidatus Protofrankia californiensis</name>
    <dbReference type="NCBI Taxonomy" id="1839754"/>
    <lineage>
        <taxon>Bacteria</taxon>
        <taxon>Bacillati</taxon>
        <taxon>Actinomycetota</taxon>
        <taxon>Actinomycetes</taxon>
        <taxon>Frankiales</taxon>
        <taxon>Frankiaceae</taxon>
        <taxon>Protofrankia</taxon>
    </lineage>
</organism>
<dbReference type="PANTHER" id="PTHR30042">
    <property type="entry name" value="POTASSIUM-TRANSPORTING ATPASE C CHAIN"/>
    <property type="match status" value="1"/>
</dbReference>